<dbReference type="Gene3D" id="3.40.50.12370">
    <property type="match status" value="1"/>
</dbReference>
<dbReference type="RefSeq" id="WP_133035042.1">
    <property type="nucleotide sequence ID" value="NZ_BAABEI010000007.1"/>
</dbReference>
<feature type="domain" description="UspA" evidence="2">
    <location>
        <begin position="7"/>
        <end position="138"/>
    </location>
</feature>
<dbReference type="Pfam" id="PF00582">
    <property type="entry name" value="Usp"/>
    <property type="match status" value="2"/>
</dbReference>
<name>A0A4R2CS15_SHIGR</name>
<evidence type="ECO:0000313" key="3">
    <source>
        <dbReference type="EMBL" id="TCN43505.1"/>
    </source>
</evidence>
<dbReference type="CDD" id="cd00293">
    <property type="entry name" value="USP-like"/>
    <property type="match status" value="2"/>
</dbReference>
<feature type="domain" description="UspA" evidence="2">
    <location>
        <begin position="145"/>
        <end position="280"/>
    </location>
</feature>
<accession>A0A4R2CS15</accession>
<dbReference type="Gene3D" id="3.40.50.620">
    <property type="entry name" value="HUPs"/>
    <property type="match status" value="1"/>
</dbReference>
<dbReference type="EMBL" id="SLVX01000010">
    <property type="protein sequence ID" value="TCN43505.1"/>
    <property type="molecule type" value="Genomic_DNA"/>
</dbReference>
<comment type="caution">
    <text evidence="3">The sequence shown here is derived from an EMBL/GenBank/DDBJ whole genome shotgun (WGS) entry which is preliminary data.</text>
</comment>
<dbReference type="InterPro" id="IPR006016">
    <property type="entry name" value="UspA"/>
</dbReference>
<dbReference type="PANTHER" id="PTHR46268:SF6">
    <property type="entry name" value="UNIVERSAL STRESS PROTEIN UP12"/>
    <property type="match status" value="1"/>
</dbReference>
<proteinExistence type="inferred from homology"/>
<dbReference type="SUPFAM" id="SSF52402">
    <property type="entry name" value="Adenine nucleotide alpha hydrolases-like"/>
    <property type="match status" value="2"/>
</dbReference>
<dbReference type="PRINTS" id="PR01438">
    <property type="entry name" value="UNVRSLSTRESS"/>
</dbReference>
<dbReference type="PANTHER" id="PTHR46268">
    <property type="entry name" value="STRESS RESPONSE PROTEIN NHAX"/>
    <property type="match status" value="1"/>
</dbReference>
<evidence type="ECO:0000256" key="1">
    <source>
        <dbReference type="ARBA" id="ARBA00008791"/>
    </source>
</evidence>
<reference evidence="3 4" key="1">
    <citation type="submission" date="2019-03" db="EMBL/GenBank/DDBJ databases">
        <title>Genomic Encyclopedia of Type Strains, Phase IV (KMG-IV): sequencing the most valuable type-strain genomes for metagenomic binning, comparative biology and taxonomic classification.</title>
        <authorList>
            <person name="Goeker M."/>
        </authorList>
    </citation>
    <scope>NUCLEOTIDE SEQUENCE [LARGE SCALE GENOMIC DNA]</scope>
    <source>
        <strain evidence="3 4">DSM 18401</strain>
    </source>
</reference>
<gene>
    <name evidence="3" type="ORF">EV665_110103</name>
</gene>
<dbReference type="Proteomes" id="UP000295351">
    <property type="component" value="Unassembled WGS sequence"/>
</dbReference>
<comment type="similarity">
    <text evidence="1">Belongs to the universal stress protein A family.</text>
</comment>
<sequence>MTENPPRHLLLATDLSARCDRAQDRALDLARAWKAKLTIVHALDVVSMTGTTSTILAAARRRASSHLDREFADVGDIAWDIDIREGEPADVILAVARERNCDMIVTGIAGNDALGHMLVGGTTASVVRQAGLPVLVVKKRVRQAYRRIVVASDLSEASTGALEMGALLFPPAHITLFHAFDMPFRGFLDDKDGSERGRANLAREDAKAFVASHLPDAGNDVGIHVAHGDPAPLLAEFAIKEDIDLLLAGTYGRTGLLGALIGSVAEALLEEVECDVMIVPGRGVRSDG</sequence>
<dbReference type="InterPro" id="IPR006015">
    <property type="entry name" value="Universal_stress_UspA"/>
</dbReference>
<evidence type="ECO:0000313" key="4">
    <source>
        <dbReference type="Proteomes" id="UP000295351"/>
    </source>
</evidence>
<organism evidence="3 4">
    <name type="scientific">Shinella granuli</name>
    <dbReference type="NCBI Taxonomy" id="323621"/>
    <lineage>
        <taxon>Bacteria</taxon>
        <taxon>Pseudomonadati</taxon>
        <taxon>Pseudomonadota</taxon>
        <taxon>Alphaproteobacteria</taxon>
        <taxon>Hyphomicrobiales</taxon>
        <taxon>Rhizobiaceae</taxon>
        <taxon>Shinella</taxon>
    </lineage>
</organism>
<protein>
    <submittedName>
        <fullName evidence="3">Nucleotide-binding universal stress UspA family protein</fullName>
    </submittedName>
</protein>
<keyword evidence="4" id="KW-1185">Reference proteome</keyword>
<dbReference type="AlphaFoldDB" id="A0A4R2CS15"/>
<evidence type="ECO:0000259" key="2">
    <source>
        <dbReference type="Pfam" id="PF00582"/>
    </source>
</evidence>
<dbReference type="InterPro" id="IPR014729">
    <property type="entry name" value="Rossmann-like_a/b/a_fold"/>
</dbReference>